<evidence type="ECO:0008006" key="7">
    <source>
        <dbReference type="Google" id="ProtNLM"/>
    </source>
</evidence>
<dbReference type="InterPro" id="IPR007863">
    <property type="entry name" value="Peptidase_M16_C"/>
</dbReference>
<dbReference type="Pfam" id="PF00675">
    <property type="entry name" value="Peptidase_M16"/>
    <property type="match status" value="1"/>
</dbReference>
<gene>
    <name evidence="5" type="ORF">A3C82_00065</name>
</gene>
<dbReference type="GO" id="GO:0004222">
    <property type="term" value="F:metalloendopeptidase activity"/>
    <property type="evidence" value="ECO:0007669"/>
    <property type="project" value="InterPro"/>
</dbReference>
<evidence type="ECO:0000313" key="5">
    <source>
        <dbReference type="EMBL" id="OHA67248.1"/>
    </source>
</evidence>
<protein>
    <recommendedName>
        <fullName evidence="7">Peptidase M16</fullName>
    </recommendedName>
</protein>
<sequence>MFEKTTLPNGLRVITVPLKGTATVTVLALIGTGSKHETKKINGLSHFLEHMFFKGTKSRPSALEVTEPIDAVGGTFNAFTTEDQTGYYIKTDASHVNLNLDIVSDIFLNSLFVEGEMTKEKTVVIEEINMRKDNPMIHVWDLWERHLYGDQPAGWNVVGTKESVLSLSRQDLLEYVGHQYVASHTVLVIAGNIDAKEVVRKAGKLFADMPTSGFRERQGVKESQKKPEILVEYRKTDQIHIALGVRAFPLSHPLRYAQELMALLLGGMMSSRLFVEIREKLGIAYSINTGSDTNPDTGSLVTSAGIKEDSLEIAMQAILKEYARLKTETISPKELRKIKDHAIGQSVIALESSDANASFYGAQELLENKILTPEEVYGKIQAVTAEDIKRVAQEIFQNNRLNLVVLGPFKKKEPFEKVLSL</sequence>
<dbReference type="PROSITE" id="PS00143">
    <property type="entry name" value="INSULINASE"/>
    <property type="match status" value="1"/>
</dbReference>
<reference evidence="5 6" key="1">
    <citation type="journal article" date="2016" name="Nat. Commun.">
        <title>Thousands of microbial genomes shed light on interconnected biogeochemical processes in an aquifer system.</title>
        <authorList>
            <person name="Anantharaman K."/>
            <person name="Brown C.T."/>
            <person name="Hug L.A."/>
            <person name="Sharon I."/>
            <person name="Castelle C.J."/>
            <person name="Probst A.J."/>
            <person name="Thomas B.C."/>
            <person name="Singh A."/>
            <person name="Wilkins M.J."/>
            <person name="Karaoz U."/>
            <person name="Brodie E.L."/>
            <person name="Williams K.H."/>
            <person name="Hubbard S.S."/>
            <person name="Banfield J.F."/>
        </authorList>
    </citation>
    <scope>NUCLEOTIDE SEQUENCE [LARGE SCALE GENOMIC DNA]</scope>
</reference>
<dbReference type="InterPro" id="IPR050361">
    <property type="entry name" value="MPP/UQCRC_Complex"/>
</dbReference>
<dbReference type="STRING" id="1802451.A3C82_00065"/>
<dbReference type="AlphaFoldDB" id="A0A1G2R3T9"/>
<evidence type="ECO:0000313" key="6">
    <source>
        <dbReference type="Proteomes" id="UP000176901"/>
    </source>
</evidence>
<comment type="caution">
    <text evidence="5">The sequence shown here is derived from an EMBL/GenBank/DDBJ whole genome shotgun (WGS) entry which is preliminary data.</text>
</comment>
<dbReference type="InterPro" id="IPR011249">
    <property type="entry name" value="Metalloenz_LuxS/M16"/>
</dbReference>
<dbReference type="InterPro" id="IPR001431">
    <property type="entry name" value="Pept_M16_Zn_BS"/>
</dbReference>
<evidence type="ECO:0000259" key="4">
    <source>
        <dbReference type="Pfam" id="PF05193"/>
    </source>
</evidence>
<proteinExistence type="inferred from homology"/>
<dbReference type="SUPFAM" id="SSF63411">
    <property type="entry name" value="LuxS/MPP-like metallohydrolase"/>
    <property type="match status" value="2"/>
</dbReference>
<evidence type="ECO:0000256" key="1">
    <source>
        <dbReference type="ARBA" id="ARBA00007261"/>
    </source>
</evidence>
<feature type="domain" description="Peptidase M16 N-terminal" evidence="3">
    <location>
        <begin position="13"/>
        <end position="160"/>
    </location>
</feature>
<comment type="similarity">
    <text evidence="1 2">Belongs to the peptidase M16 family.</text>
</comment>
<dbReference type="Gene3D" id="3.30.830.10">
    <property type="entry name" value="Metalloenzyme, LuxS/M16 peptidase-like"/>
    <property type="match status" value="2"/>
</dbReference>
<accession>A0A1G2R3T9</accession>
<evidence type="ECO:0000256" key="2">
    <source>
        <dbReference type="RuleBase" id="RU004447"/>
    </source>
</evidence>
<dbReference type="InterPro" id="IPR011765">
    <property type="entry name" value="Pept_M16_N"/>
</dbReference>
<evidence type="ECO:0000259" key="3">
    <source>
        <dbReference type="Pfam" id="PF00675"/>
    </source>
</evidence>
<dbReference type="EMBL" id="MHTW01000015">
    <property type="protein sequence ID" value="OHA67248.1"/>
    <property type="molecule type" value="Genomic_DNA"/>
</dbReference>
<name>A0A1G2R3T9_9BACT</name>
<dbReference type="PANTHER" id="PTHR11851">
    <property type="entry name" value="METALLOPROTEASE"/>
    <property type="match status" value="1"/>
</dbReference>
<organism evidence="5 6">
    <name type="scientific">Candidatus Wildermuthbacteria bacterium RIFCSPHIGHO2_02_FULL_47_12</name>
    <dbReference type="NCBI Taxonomy" id="1802451"/>
    <lineage>
        <taxon>Bacteria</taxon>
        <taxon>Candidatus Wildermuthiibacteriota</taxon>
    </lineage>
</organism>
<dbReference type="Proteomes" id="UP000176901">
    <property type="component" value="Unassembled WGS sequence"/>
</dbReference>
<feature type="domain" description="Peptidase M16 C-terminal" evidence="4">
    <location>
        <begin position="166"/>
        <end position="340"/>
    </location>
</feature>
<dbReference type="GO" id="GO:0046872">
    <property type="term" value="F:metal ion binding"/>
    <property type="evidence" value="ECO:0007669"/>
    <property type="project" value="InterPro"/>
</dbReference>
<dbReference type="GO" id="GO:0006508">
    <property type="term" value="P:proteolysis"/>
    <property type="evidence" value="ECO:0007669"/>
    <property type="project" value="InterPro"/>
</dbReference>
<dbReference type="PANTHER" id="PTHR11851:SF49">
    <property type="entry name" value="MITOCHONDRIAL-PROCESSING PEPTIDASE SUBUNIT ALPHA"/>
    <property type="match status" value="1"/>
</dbReference>
<dbReference type="Pfam" id="PF05193">
    <property type="entry name" value="Peptidase_M16_C"/>
    <property type="match status" value="1"/>
</dbReference>